<evidence type="ECO:0000313" key="4">
    <source>
        <dbReference type="Proteomes" id="UP000033005"/>
    </source>
</evidence>
<dbReference type="RefSeq" id="YP_009134619.1">
    <property type="nucleotide sequence ID" value="NC_026928.1"/>
</dbReference>
<proteinExistence type="predicted"/>
<evidence type="ECO:0000313" key="5">
    <source>
        <dbReference type="Proteomes" id="UP000185283"/>
    </source>
</evidence>
<dbReference type="Proteomes" id="UP000185283">
    <property type="component" value="Segment"/>
</dbReference>
<dbReference type="Proteomes" id="UP000033005">
    <property type="component" value="Segment"/>
</dbReference>
<dbReference type="EMBL" id="KJ019054">
    <property type="protein sequence ID" value="AIX20583.1"/>
    <property type="molecule type" value="Genomic_DNA"/>
</dbReference>
<dbReference type="EMBL" id="KJ019156">
    <property type="protein sequence ID" value="AIX45036.1"/>
    <property type="molecule type" value="Genomic_DNA"/>
</dbReference>
<accession>A0A0E3ICC2</accession>
<evidence type="ECO:0000313" key="2">
    <source>
        <dbReference type="EMBL" id="AIX29798.1"/>
    </source>
</evidence>
<dbReference type="EMBL" id="KJ019094">
    <property type="protein sequence ID" value="AIX29798.1"/>
    <property type="molecule type" value="Genomic_DNA"/>
</dbReference>
<name>A0A0E3ICC2_9CAUD</name>
<evidence type="ECO:0000313" key="1">
    <source>
        <dbReference type="EMBL" id="AIX20583.1"/>
    </source>
</evidence>
<dbReference type="OrthoDB" id="11402at10239"/>
<dbReference type="KEGG" id="vg:24172261"/>
<reference evidence="4 5" key="1">
    <citation type="submission" date="2013-12" db="EMBL/GenBank/DDBJ databases">
        <title>Ecological redundancy of diverse viral populations within a natural community.</title>
        <authorList>
            <person name="Gregory A.C."/>
            <person name="LaButti K."/>
            <person name="Copeland A."/>
            <person name="Woyke T."/>
            <person name="Sullivan M.B."/>
        </authorList>
    </citation>
    <scope>NUCLEOTIDE SEQUENCE [LARGE SCALE GENOMIC DNA]</scope>
    <source>
        <strain evidence="3">Syn7803C2</strain>
        <strain evidence="1">Syn7803C85</strain>
        <strain evidence="2">Syn7803US33</strain>
    </source>
</reference>
<organism evidence="3 4">
    <name type="scientific">Synechococcus phage ACG-2014e</name>
    <dbReference type="NCBI Taxonomy" id="1493510"/>
    <lineage>
        <taxon>Viruses</taxon>
        <taxon>Duplodnaviria</taxon>
        <taxon>Heunggongvirae</taxon>
        <taxon>Uroviricota</taxon>
        <taxon>Caudoviricetes</taxon>
        <taxon>Pantevenvirales</taxon>
        <taxon>Kyanoviridae</taxon>
        <taxon>Chalconvirus</taxon>
        <taxon>Chalconvirus acg2014e</taxon>
    </lineage>
</organism>
<dbReference type="GeneID" id="24172261"/>
<sequence>MSADWYKEQPTNRNFLNPIGYLLKLKKFEGVDFFCQRANVPDVTMPTTEVASPFRNLPIIPGGGVSFGDFSVSFIVDEDLKNYNSIHKWIRDNGNADQMQRTTKESDIYTNGQLHIVTSQYNPAFVIEFRNIFPISLSGLQFDATITDVEYITAEITFKHQQFFIRDKNLQPL</sequence>
<keyword evidence="5" id="KW-1185">Reference proteome</keyword>
<gene>
    <name evidence="3" type="ORF">Syn7803C2_117</name>
    <name evidence="1" type="ORF">Syn7803C85_120</name>
    <name evidence="2" type="ORF">Syn7803US33_117</name>
</gene>
<protein>
    <submittedName>
        <fullName evidence="3">Head-proximal tip of tail protein</fullName>
    </submittedName>
</protein>
<dbReference type="Proteomes" id="UP000185284">
    <property type="component" value="Segment"/>
</dbReference>
<evidence type="ECO:0000313" key="3">
    <source>
        <dbReference type="EMBL" id="AIX45036.1"/>
    </source>
</evidence>